<dbReference type="Proteomes" id="UP000751518">
    <property type="component" value="Unassembled WGS sequence"/>
</dbReference>
<evidence type="ECO:0000313" key="3">
    <source>
        <dbReference type="Proteomes" id="UP000751518"/>
    </source>
</evidence>
<keyword evidence="1" id="KW-0472">Membrane</keyword>
<evidence type="ECO:0000313" key="2">
    <source>
        <dbReference type="EMBL" id="MCA9391925.1"/>
    </source>
</evidence>
<dbReference type="EMBL" id="JAGQKZ010000010">
    <property type="protein sequence ID" value="MCA9391925.1"/>
    <property type="molecule type" value="Genomic_DNA"/>
</dbReference>
<accession>A0A955LJT0</accession>
<gene>
    <name evidence="2" type="ORF">KC614_01830</name>
</gene>
<keyword evidence="1" id="KW-0812">Transmembrane</keyword>
<comment type="caution">
    <text evidence="2">The sequence shown here is derived from an EMBL/GenBank/DDBJ whole genome shotgun (WGS) entry which is preliminary data.</text>
</comment>
<reference evidence="2" key="2">
    <citation type="journal article" date="2021" name="Microbiome">
        <title>Successional dynamics and alternative stable states in a saline activated sludge microbial community over 9 years.</title>
        <authorList>
            <person name="Wang Y."/>
            <person name="Ye J."/>
            <person name="Ju F."/>
            <person name="Liu L."/>
            <person name="Boyd J.A."/>
            <person name="Deng Y."/>
            <person name="Parks D.H."/>
            <person name="Jiang X."/>
            <person name="Yin X."/>
            <person name="Woodcroft B.J."/>
            <person name="Tyson G.W."/>
            <person name="Hugenholtz P."/>
            <person name="Polz M.F."/>
            <person name="Zhang T."/>
        </authorList>
    </citation>
    <scope>NUCLEOTIDE SEQUENCE</scope>
    <source>
        <strain evidence="2">HKST-UBA03</strain>
    </source>
</reference>
<organism evidence="2 3">
    <name type="scientific">candidate division WWE3 bacterium</name>
    <dbReference type="NCBI Taxonomy" id="2053526"/>
    <lineage>
        <taxon>Bacteria</taxon>
        <taxon>Katanobacteria</taxon>
    </lineage>
</organism>
<name>A0A955LJT0_UNCKA</name>
<evidence type="ECO:0000256" key="1">
    <source>
        <dbReference type="SAM" id="Phobius"/>
    </source>
</evidence>
<sequence length="121" mass="12893">MANYLIALALVLVSIAQVAWANFLVIGGVIVPISVIGLWVVTYKSEFTNVAVYAFLSGLTIDILSADVFGLRSLALLLSVGGISLINNRFDKSNLLAKVMALVVGLVIYQLVVVSISLILK</sequence>
<proteinExistence type="predicted"/>
<protein>
    <recommendedName>
        <fullName evidence="4">Rod shape-determining protein MreD</fullName>
    </recommendedName>
</protein>
<evidence type="ECO:0008006" key="4">
    <source>
        <dbReference type="Google" id="ProtNLM"/>
    </source>
</evidence>
<keyword evidence="1" id="KW-1133">Transmembrane helix</keyword>
<feature type="transmembrane region" description="Helical" evidence="1">
    <location>
        <begin position="99"/>
        <end position="120"/>
    </location>
</feature>
<dbReference type="AlphaFoldDB" id="A0A955LJT0"/>
<reference evidence="2" key="1">
    <citation type="submission" date="2020-04" db="EMBL/GenBank/DDBJ databases">
        <authorList>
            <person name="Zhang T."/>
        </authorList>
    </citation>
    <scope>NUCLEOTIDE SEQUENCE</scope>
    <source>
        <strain evidence="2">HKST-UBA03</strain>
    </source>
</reference>
<feature type="transmembrane region" description="Helical" evidence="1">
    <location>
        <begin position="68"/>
        <end position="87"/>
    </location>
</feature>
<feature type="transmembrane region" description="Helical" evidence="1">
    <location>
        <begin position="31"/>
        <end position="56"/>
    </location>
</feature>